<dbReference type="GO" id="GO:0016787">
    <property type="term" value="F:hydrolase activity"/>
    <property type="evidence" value="ECO:0007669"/>
    <property type="project" value="UniProtKB-KW"/>
</dbReference>
<evidence type="ECO:0008006" key="14">
    <source>
        <dbReference type="Google" id="ProtNLM"/>
    </source>
</evidence>
<evidence type="ECO:0000256" key="8">
    <source>
        <dbReference type="ARBA" id="ARBA00023008"/>
    </source>
</evidence>
<dbReference type="InterPro" id="IPR003730">
    <property type="entry name" value="Cu_polyphenol_OxRdtase"/>
</dbReference>
<reference evidence="13" key="1">
    <citation type="submission" date="2016-10" db="EMBL/GenBank/DDBJ databases">
        <authorList>
            <person name="Varghese N."/>
            <person name="Submissions S."/>
        </authorList>
    </citation>
    <scope>NUCLEOTIDE SEQUENCE [LARGE SCALE GENOMIC DNA]</scope>
    <source>
        <strain evidence="13">DSM 21368</strain>
    </source>
</reference>
<dbReference type="Pfam" id="PF02578">
    <property type="entry name" value="Cu-oxidase_4"/>
    <property type="match status" value="1"/>
</dbReference>
<keyword evidence="8" id="KW-0186">Copper</keyword>
<protein>
    <recommendedName>
        <fullName evidence="14">Purine nucleoside phosphorylase</fullName>
    </recommendedName>
</protein>
<comment type="catalytic activity">
    <reaction evidence="10">
        <text>adenosine + phosphate = alpha-D-ribose 1-phosphate + adenine</text>
        <dbReference type="Rhea" id="RHEA:27642"/>
        <dbReference type="ChEBI" id="CHEBI:16335"/>
        <dbReference type="ChEBI" id="CHEBI:16708"/>
        <dbReference type="ChEBI" id="CHEBI:43474"/>
        <dbReference type="ChEBI" id="CHEBI:57720"/>
        <dbReference type="EC" id="2.4.2.1"/>
    </reaction>
    <physiologicalReaction direction="left-to-right" evidence="10">
        <dbReference type="Rhea" id="RHEA:27643"/>
    </physiologicalReaction>
</comment>
<name>A0A1H5EAB6_9MICO</name>
<evidence type="ECO:0000256" key="9">
    <source>
        <dbReference type="ARBA" id="ARBA00047989"/>
    </source>
</evidence>
<comment type="catalytic activity">
    <reaction evidence="9">
        <text>adenosine + H2O + H(+) = inosine + NH4(+)</text>
        <dbReference type="Rhea" id="RHEA:24408"/>
        <dbReference type="ChEBI" id="CHEBI:15377"/>
        <dbReference type="ChEBI" id="CHEBI:15378"/>
        <dbReference type="ChEBI" id="CHEBI:16335"/>
        <dbReference type="ChEBI" id="CHEBI:17596"/>
        <dbReference type="ChEBI" id="CHEBI:28938"/>
        <dbReference type="EC" id="3.5.4.4"/>
    </reaction>
    <physiologicalReaction direction="left-to-right" evidence="9">
        <dbReference type="Rhea" id="RHEA:24409"/>
    </physiologicalReaction>
</comment>
<organism evidence="12 13">
    <name type="scientific">Ruania alba</name>
    <dbReference type="NCBI Taxonomy" id="648782"/>
    <lineage>
        <taxon>Bacteria</taxon>
        <taxon>Bacillati</taxon>
        <taxon>Actinomycetota</taxon>
        <taxon>Actinomycetes</taxon>
        <taxon>Micrococcales</taxon>
        <taxon>Ruaniaceae</taxon>
        <taxon>Ruania</taxon>
    </lineage>
</organism>
<evidence type="ECO:0000256" key="11">
    <source>
        <dbReference type="ARBA" id="ARBA00049893"/>
    </source>
</evidence>
<evidence type="ECO:0000256" key="7">
    <source>
        <dbReference type="ARBA" id="ARBA00022833"/>
    </source>
</evidence>
<keyword evidence="7" id="KW-0862">Zinc</keyword>
<dbReference type="PANTHER" id="PTHR30616">
    <property type="entry name" value="UNCHARACTERIZED PROTEIN YFIH"/>
    <property type="match status" value="1"/>
</dbReference>
<keyword evidence="4" id="KW-0808">Transferase</keyword>
<dbReference type="PANTHER" id="PTHR30616:SF2">
    <property type="entry name" value="PURINE NUCLEOSIDE PHOSPHORYLASE LACC1"/>
    <property type="match status" value="1"/>
</dbReference>
<dbReference type="GO" id="GO:0005507">
    <property type="term" value="F:copper ion binding"/>
    <property type="evidence" value="ECO:0007669"/>
    <property type="project" value="TreeGrafter"/>
</dbReference>
<accession>A0A1H5EAB6</accession>
<evidence type="ECO:0000256" key="1">
    <source>
        <dbReference type="ARBA" id="ARBA00000553"/>
    </source>
</evidence>
<dbReference type="GO" id="GO:0017061">
    <property type="term" value="F:S-methyl-5-thioadenosine phosphorylase activity"/>
    <property type="evidence" value="ECO:0007669"/>
    <property type="project" value="UniProtKB-EC"/>
</dbReference>
<evidence type="ECO:0000256" key="2">
    <source>
        <dbReference type="ARBA" id="ARBA00003215"/>
    </source>
</evidence>
<keyword evidence="5" id="KW-0479">Metal-binding</keyword>
<evidence type="ECO:0000313" key="12">
    <source>
        <dbReference type="EMBL" id="SED88042.1"/>
    </source>
</evidence>
<evidence type="ECO:0000256" key="3">
    <source>
        <dbReference type="ARBA" id="ARBA00007353"/>
    </source>
</evidence>
<gene>
    <name evidence="12" type="ORF">SAMN04488554_0948</name>
</gene>
<keyword evidence="6" id="KW-0378">Hydrolase</keyword>
<comment type="similarity">
    <text evidence="3">Belongs to the purine nucleoside phosphorylase YfiH/LACC1 family.</text>
</comment>
<keyword evidence="13" id="KW-1185">Reference proteome</keyword>
<evidence type="ECO:0000256" key="6">
    <source>
        <dbReference type="ARBA" id="ARBA00022801"/>
    </source>
</evidence>
<dbReference type="CDD" id="cd16833">
    <property type="entry name" value="YfiH"/>
    <property type="match status" value="1"/>
</dbReference>
<dbReference type="EMBL" id="FNTX01000001">
    <property type="protein sequence ID" value="SED88042.1"/>
    <property type="molecule type" value="Genomic_DNA"/>
</dbReference>
<dbReference type="Gene3D" id="3.60.140.10">
    <property type="entry name" value="CNF1/YfiH-like putative cysteine hydrolases"/>
    <property type="match status" value="1"/>
</dbReference>
<dbReference type="SUPFAM" id="SSF64438">
    <property type="entry name" value="CNF1/YfiH-like putative cysteine hydrolases"/>
    <property type="match status" value="1"/>
</dbReference>
<evidence type="ECO:0000256" key="10">
    <source>
        <dbReference type="ARBA" id="ARBA00048968"/>
    </source>
</evidence>
<dbReference type="InterPro" id="IPR038371">
    <property type="entry name" value="Cu_polyphenol_OxRdtase_sf"/>
</dbReference>
<dbReference type="InterPro" id="IPR011324">
    <property type="entry name" value="Cytotoxic_necrot_fac-like_cat"/>
</dbReference>
<evidence type="ECO:0000256" key="4">
    <source>
        <dbReference type="ARBA" id="ARBA00022679"/>
    </source>
</evidence>
<dbReference type="AlphaFoldDB" id="A0A1H5EAB6"/>
<dbReference type="STRING" id="648782.SAMN04488554_0948"/>
<evidence type="ECO:0000256" key="5">
    <source>
        <dbReference type="ARBA" id="ARBA00022723"/>
    </source>
</evidence>
<sequence length="239" mass="24556">MLQAELGPGARGLFTTRAGGRSEAPYRGLNLGAGVGDRLDDVARNRDEVAAEVGAPVVYLRQVHLADVIVRSERAAAAIALGEEPTADGVVLTSADLAAAVLVADCVPVLLAAESGAVAAVHAGRRGLLAGIVTAAIGAMAAVGHPARYAAIGPSICGQCYEVPADLRAEASERMPALAATTSWGTPSLDLRAGVLGELAAADVHEVDQHAACTREDRRFFSYRRDGVTGRCAGVVRLR</sequence>
<proteinExistence type="inferred from homology"/>
<comment type="catalytic activity">
    <reaction evidence="11">
        <text>S-methyl-5'-thioadenosine + phosphate = 5-(methylsulfanyl)-alpha-D-ribose 1-phosphate + adenine</text>
        <dbReference type="Rhea" id="RHEA:11852"/>
        <dbReference type="ChEBI" id="CHEBI:16708"/>
        <dbReference type="ChEBI" id="CHEBI:17509"/>
        <dbReference type="ChEBI" id="CHEBI:43474"/>
        <dbReference type="ChEBI" id="CHEBI:58533"/>
        <dbReference type="EC" id="2.4.2.28"/>
    </reaction>
    <physiologicalReaction direction="left-to-right" evidence="11">
        <dbReference type="Rhea" id="RHEA:11853"/>
    </physiologicalReaction>
</comment>
<comment type="function">
    <text evidence="2">Purine nucleoside enzyme that catalyzes the phosphorolysis of adenosine and inosine nucleosides, yielding D-ribose 1-phosphate and the respective free bases, adenine and hypoxanthine. Also catalyzes the phosphorolysis of S-methyl-5'-thioadenosine into adenine and S-methyl-5-thio-alpha-D-ribose 1-phosphate. Also has adenosine deaminase activity.</text>
</comment>
<comment type="catalytic activity">
    <reaction evidence="1">
        <text>inosine + phosphate = alpha-D-ribose 1-phosphate + hypoxanthine</text>
        <dbReference type="Rhea" id="RHEA:27646"/>
        <dbReference type="ChEBI" id="CHEBI:17368"/>
        <dbReference type="ChEBI" id="CHEBI:17596"/>
        <dbReference type="ChEBI" id="CHEBI:43474"/>
        <dbReference type="ChEBI" id="CHEBI:57720"/>
        <dbReference type="EC" id="2.4.2.1"/>
    </reaction>
    <physiologicalReaction direction="left-to-right" evidence="1">
        <dbReference type="Rhea" id="RHEA:27647"/>
    </physiologicalReaction>
</comment>
<evidence type="ECO:0000313" key="13">
    <source>
        <dbReference type="Proteomes" id="UP000199220"/>
    </source>
</evidence>
<dbReference type="RefSeq" id="WP_217632360.1">
    <property type="nucleotide sequence ID" value="NZ_FNTX01000001.1"/>
</dbReference>
<dbReference type="Proteomes" id="UP000199220">
    <property type="component" value="Unassembled WGS sequence"/>
</dbReference>